<evidence type="ECO:0000313" key="1">
    <source>
        <dbReference type="EMBL" id="AGA89722.1"/>
    </source>
</evidence>
<dbReference type="KEGG" id="tmb:Thimo_0889"/>
<dbReference type="InterPro" id="IPR010260">
    <property type="entry name" value="AlpA"/>
</dbReference>
<proteinExistence type="predicted"/>
<name>L0GV67_9GAMM</name>
<dbReference type="EMBL" id="CP003051">
    <property type="protein sequence ID" value="AGA89722.1"/>
    <property type="molecule type" value="Genomic_DNA"/>
</dbReference>
<keyword evidence="2" id="KW-1185">Reference proteome</keyword>
<accession>L0GV67</accession>
<organism evidence="1 2">
    <name type="scientific">Thioflavicoccus mobilis 8321</name>
    <dbReference type="NCBI Taxonomy" id="765912"/>
    <lineage>
        <taxon>Bacteria</taxon>
        <taxon>Pseudomonadati</taxon>
        <taxon>Pseudomonadota</taxon>
        <taxon>Gammaproteobacteria</taxon>
        <taxon>Chromatiales</taxon>
        <taxon>Chromatiaceae</taxon>
        <taxon>Thioflavicoccus</taxon>
    </lineage>
</organism>
<dbReference type="Proteomes" id="UP000010816">
    <property type="component" value="Chromosome"/>
</dbReference>
<dbReference type="Gene3D" id="1.10.238.160">
    <property type="match status" value="1"/>
</dbReference>
<evidence type="ECO:0000313" key="2">
    <source>
        <dbReference type="Proteomes" id="UP000010816"/>
    </source>
</evidence>
<dbReference type="AlphaFoldDB" id="L0GV67"/>
<protein>
    <submittedName>
        <fullName evidence="1">Putative transcriptional regulator</fullName>
    </submittedName>
</protein>
<reference evidence="1 2" key="1">
    <citation type="submission" date="2011-09" db="EMBL/GenBank/DDBJ databases">
        <title>Complete sequence of chromosome of Thioflavicoccus mobilis 8321.</title>
        <authorList>
            <consortium name="US DOE Joint Genome Institute"/>
            <person name="Lucas S."/>
            <person name="Han J."/>
            <person name="Lapidus A."/>
            <person name="Cheng J.-F."/>
            <person name="Goodwin L."/>
            <person name="Pitluck S."/>
            <person name="Peters L."/>
            <person name="Ovchinnikova G."/>
            <person name="Lu M."/>
            <person name="Detter J.C."/>
            <person name="Han C."/>
            <person name="Tapia R."/>
            <person name="Land M."/>
            <person name="Hauser L."/>
            <person name="Kyrpides N."/>
            <person name="Ivanova N."/>
            <person name="Pagani I."/>
            <person name="Vogl K."/>
            <person name="Liu Z."/>
            <person name="Imhoff J."/>
            <person name="Thiel V."/>
            <person name="Frigaard N.-U."/>
            <person name="Bryant D."/>
            <person name="Woyke T."/>
        </authorList>
    </citation>
    <scope>NUCLEOTIDE SEQUENCE [LARGE SCALE GENOMIC DNA]</scope>
    <source>
        <strain evidence="1 2">8321</strain>
    </source>
</reference>
<dbReference type="Pfam" id="PF05930">
    <property type="entry name" value="Phage_AlpA"/>
    <property type="match status" value="1"/>
</dbReference>
<dbReference type="HOGENOM" id="CLU_140176_5_3_6"/>
<gene>
    <name evidence="1" type="ORF">Thimo_0889</name>
</gene>
<dbReference type="eggNOG" id="COG3311">
    <property type="taxonomic scope" value="Bacteria"/>
</dbReference>
<sequence length="88" mass="9670">MKPTYRLVRLAEGMGRTGLGRSAFYAAISDGFLPKPVKLGRASAWPEHELDSVVAAMIRGDSPELLRDLVRRLHAERAHCGRDIAMPG</sequence>